<keyword evidence="3" id="KW-1185">Reference proteome</keyword>
<name>A0A0E3BFW6_9BURK</name>
<evidence type="ECO:0000313" key="1">
    <source>
        <dbReference type="EMBL" id="KGG91113.1"/>
    </source>
</evidence>
<dbReference type="Proteomes" id="UP000029567">
    <property type="component" value="Unassembled WGS sequence"/>
</dbReference>
<gene>
    <name evidence="1" type="ORF">P245_13960</name>
    <name evidence="2" type="ORF">P608_14915</name>
</gene>
<dbReference type="EMBL" id="AWTP01000115">
    <property type="protein sequence ID" value="KGH10393.1"/>
    <property type="molecule type" value="Genomic_DNA"/>
</dbReference>
<dbReference type="RefSeq" id="WP_034379815.1">
    <property type="nucleotide sequence ID" value="NZ_AWTM01000082.1"/>
</dbReference>
<dbReference type="Proteomes" id="UP000029549">
    <property type="component" value="Unassembled WGS sequence"/>
</dbReference>
<organism evidence="1 4">
    <name type="scientific">Comamonas thiooxydans</name>
    <dbReference type="NCBI Taxonomy" id="363952"/>
    <lineage>
        <taxon>Bacteria</taxon>
        <taxon>Pseudomonadati</taxon>
        <taxon>Pseudomonadota</taxon>
        <taxon>Betaproteobacteria</taxon>
        <taxon>Burkholderiales</taxon>
        <taxon>Comamonadaceae</taxon>
        <taxon>Comamonas</taxon>
    </lineage>
</organism>
<dbReference type="AlphaFoldDB" id="A0A0E3BFW6"/>
<dbReference type="EMBL" id="AWTN01000093">
    <property type="protein sequence ID" value="KGG91113.1"/>
    <property type="molecule type" value="Genomic_DNA"/>
</dbReference>
<proteinExistence type="predicted"/>
<reference evidence="3 4" key="1">
    <citation type="submission" date="2013-09" db="EMBL/GenBank/DDBJ databases">
        <title>High correlation between genotypes and phenotypes of environmental bacteria Comamonas testosteroni strains.</title>
        <authorList>
            <person name="Liu L."/>
            <person name="Zhu W."/>
            <person name="Xia X."/>
            <person name="Xu B."/>
            <person name="Luo M."/>
            <person name="Wang G."/>
        </authorList>
    </citation>
    <scope>NUCLEOTIDE SEQUENCE [LARGE SCALE GENOMIC DNA]</scope>
    <source>
        <strain evidence="2 3">DF2</strain>
        <strain evidence="1 4">JL14</strain>
    </source>
</reference>
<accession>A0A176TUD2</accession>
<accession>A0A0E3BFW6</accession>
<sequence length="60" mass="6428">MTVLPALDLAQPGCKPCPKAPQAPDASGAFYMHTWRIKRIVAGSQSLIFAIKTIADSVFP</sequence>
<comment type="caution">
    <text evidence="1">The sequence shown here is derived from an EMBL/GenBank/DDBJ whole genome shotgun (WGS) entry which is preliminary data.</text>
</comment>
<evidence type="ECO:0000313" key="3">
    <source>
        <dbReference type="Proteomes" id="UP000029549"/>
    </source>
</evidence>
<evidence type="ECO:0000313" key="2">
    <source>
        <dbReference type="EMBL" id="KGH10393.1"/>
    </source>
</evidence>
<protein>
    <submittedName>
        <fullName evidence="1">Uncharacterized protein</fullName>
    </submittedName>
</protein>
<evidence type="ECO:0000313" key="4">
    <source>
        <dbReference type="Proteomes" id="UP000029567"/>
    </source>
</evidence>